<keyword evidence="2" id="KW-1185">Reference proteome</keyword>
<evidence type="ECO:0000313" key="2">
    <source>
        <dbReference type="Proteomes" id="UP001057402"/>
    </source>
</evidence>
<reference evidence="2" key="1">
    <citation type="journal article" date="2023" name="Front. Plant Sci.">
        <title>Chromosomal-level genome assembly of Melastoma candidum provides insights into trichome evolution.</title>
        <authorList>
            <person name="Zhong Y."/>
            <person name="Wu W."/>
            <person name="Sun C."/>
            <person name="Zou P."/>
            <person name="Liu Y."/>
            <person name="Dai S."/>
            <person name="Zhou R."/>
        </authorList>
    </citation>
    <scope>NUCLEOTIDE SEQUENCE [LARGE SCALE GENOMIC DNA]</scope>
</reference>
<sequence length="323" mass="35931">MNRRTMLPAESASGCNPKPSSNPFVYPHDKTLLGYDDFHVMPVPRGVDEDGNDDEGLLRHIFSQHHLAIEGSGGEPVEATEEANKGMRVEVKTGQSTRKRASGKTDRHSKIRTAQGLRDRRIRLSVQVSRKFFDLQDMLGFDKASNTLEWLITKSRGAIKGLSLRRGSFSSKGAPEIDNQEVPHIEEVSSAEGKAVEGTQKGKSWAERSKVDTKRDSRERARVRARERTREKRTAETWNSGINEGQPNQSLNLSVLDGHRDFSSIDVIEKFLGITCGCESSLNADPSGSRRHYSENANYSGDDRFQDPYTGNGSDGHFGGHYP</sequence>
<name>A0ACB9NS32_9MYRT</name>
<dbReference type="EMBL" id="CM042886">
    <property type="protein sequence ID" value="KAI4339434.1"/>
    <property type="molecule type" value="Genomic_DNA"/>
</dbReference>
<dbReference type="Proteomes" id="UP001057402">
    <property type="component" value="Chromosome 7"/>
</dbReference>
<gene>
    <name evidence="1" type="ORF">MLD38_024380</name>
</gene>
<evidence type="ECO:0000313" key="1">
    <source>
        <dbReference type="EMBL" id="KAI4339434.1"/>
    </source>
</evidence>
<organism evidence="1 2">
    <name type="scientific">Melastoma candidum</name>
    <dbReference type="NCBI Taxonomy" id="119954"/>
    <lineage>
        <taxon>Eukaryota</taxon>
        <taxon>Viridiplantae</taxon>
        <taxon>Streptophyta</taxon>
        <taxon>Embryophyta</taxon>
        <taxon>Tracheophyta</taxon>
        <taxon>Spermatophyta</taxon>
        <taxon>Magnoliopsida</taxon>
        <taxon>eudicotyledons</taxon>
        <taxon>Gunneridae</taxon>
        <taxon>Pentapetalae</taxon>
        <taxon>rosids</taxon>
        <taxon>malvids</taxon>
        <taxon>Myrtales</taxon>
        <taxon>Melastomataceae</taxon>
        <taxon>Melastomatoideae</taxon>
        <taxon>Melastomateae</taxon>
        <taxon>Melastoma</taxon>
    </lineage>
</organism>
<accession>A0ACB9NS32</accession>
<proteinExistence type="predicted"/>
<protein>
    <submittedName>
        <fullName evidence="1">Uncharacterized protein</fullName>
    </submittedName>
</protein>
<comment type="caution">
    <text evidence="1">The sequence shown here is derived from an EMBL/GenBank/DDBJ whole genome shotgun (WGS) entry which is preliminary data.</text>
</comment>